<accession>A0ABW2U818</accession>
<dbReference type="Proteomes" id="UP001596513">
    <property type="component" value="Unassembled WGS sequence"/>
</dbReference>
<evidence type="ECO:0000313" key="1">
    <source>
        <dbReference type="EMBL" id="MFC7668231.1"/>
    </source>
</evidence>
<organism evidence="1 2">
    <name type="scientific">Hymenobacter humi</name>
    <dbReference type="NCBI Taxonomy" id="1411620"/>
    <lineage>
        <taxon>Bacteria</taxon>
        <taxon>Pseudomonadati</taxon>
        <taxon>Bacteroidota</taxon>
        <taxon>Cytophagia</taxon>
        <taxon>Cytophagales</taxon>
        <taxon>Hymenobacteraceae</taxon>
        <taxon>Hymenobacter</taxon>
    </lineage>
</organism>
<dbReference type="RefSeq" id="WP_380203381.1">
    <property type="nucleotide sequence ID" value="NZ_JBHTEK010000001.1"/>
</dbReference>
<proteinExistence type="predicted"/>
<gene>
    <name evidence="1" type="ORF">ACFQT0_13225</name>
</gene>
<evidence type="ECO:0008006" key="3">
    <source>
        <dbReference type="Google" id="ProtNLM"/>
    </source>
</evidence>
<sequence length="180" mass="18614">MRPTPGAPAGFRKETLTSATAASGAATAAGTSGTDASAVSTSLLVMRPVEVATPSFNRPDLLVSSDSMLSHPAAPSRWAAQVMAGPTLTHRQLGTAQANSSSPGYPIPSTNSLPYDSWGSRLAAQEKASMGFGVQLQIQRVLTGRWSVSGGLGYQEYASQNTYPGWGSASLKALTQSLKI</sequence>
<comment type="caution">
    <text evidence="1">The sequence shown here is derived from an EMBL/GenBank/DDBJ whole genome shotgun (WGS) entry which is preliminary data.</text>
</comment>
<keyword evidence="2" id="KW-1185">Reference proteome</keyword>
<reference evidence="2" key="1">
    <citation type="journal article" date="2019" name="Int. J. Syst. Evol. Microbiol.">
        <title>The Global Catalogue of Microorganisms (GCM) 10K type strain sequencing project: providing services to taxonomists for standard genome sequencing and annotation.</title>
        <authorList>
            <consortium name="The Broad Institute Genomics Platform"/>
            <consortium name="The Broad Institute Genome Sequencing Center for Infectious Disease"/>
            <person name="Wu L."/>
            <person name="Ma J."/>
        </authorList>
    </citation>
    <scope>NUCLEOTIDE SEQUENCE [LARGE SCALE GENOMIC DNA]</scope>
    <source>
        <strain evidence="2">JCM 19635</strain>
    </source>
</reference>
<name>A0ABW2U818_9BACT</name>
<protein>
    <recommendedName>
        <fullName evidence="3">Outer membrane protein beta-barrel domain-containing protein</fullName>
    </recommendedName>
</protein>
<evidence type="ECO:0000313" key="2">
    <source>
        <dbReference type="Proteomes" id="UP001596513"/>
    </source>
</evidence>
<dbReference type="EMBL" id="JBHTEK010000001">
    <property type="protein sequence ID" value="MFC7668231.1"/>
    <property type="molecule type" value="Genomic_DNA"/>
</dbReference>